<name>A0A235EKY1_9BURK</name>
<dbReference type="PROSITE" id="PS50887">
    <property type="entry name" value="GGDEF"/>
    <property type="match status" value="1"/>
</dbReference>
<feature type="transmembrane region" description="Helical" evidence="4">
    <location>
        <begin position="38"/>
        <end position="58"/>
    </location>
</feature>
<dbReference type="EC" id="2.7.7.65" evidence="1"/>
<dbReference type="AlphaFoldDB" id="A0A235EKY1"/>
<feature type="transmembrane region" description="Helical" evidence="4">
    <location>
        <begin position="187"/>
        <end position="207"/>
    </location>
</feature>
<feature type="transmembrane region" description="Helical" evidence="4">
    <location>
        <begin position="6"/>
        <end position="26"/>
    </location>
</feature>
<dbReference type="InterPro" id="IPR000160">
    <property type="entry name" value="GGDEF_dom"/>
</dbReference>
<protein>
    <recommendedName>
        <fullName evidence="1">diguanylate cyclase</fullName>
        <ecNumber evidence="1">2.7.7.65</ecNumber>
    </recommendedName>
</protein>
<reference evidence="6 7" key="1">
    <citation type="submission" date="2017-07" db="EMBL/GenBank/DDBJ databases">
        <title>Acidovorax KNDSW TSA 6 genome sequence and assembly.</title>
        <authorList>
            <person name="Mayilraj S."/>
        </authorList>
    </citation>
    <scope>NUCLEOTIDE SEQUENCE [LARGE SCALE GENOMIC DNA]</scope>
    <source>
        <strain evidence="6 7">KNDSW-TSA6</strain>
    </source>
</reference>
<organism evidence="6 7">
    <name type="scientific">Acidovorax kalamii</name>
    <dbReference type="NCBI Taxonomy" id="2004485"/>
    <lineage>
        <taxon>Bacteria</taxon>
        <taxon>Pseudomonadati</taxon>
        <taxon>Pseudomonadota</taxon>
        <taxon>Betaproteobacteria</taxon>
        <taxon>Burkholderiales</taxon>
        <taxon>Comamonadaceae</taxon>
        <taxon>Acidovorax</taxon>
    </lineage>
</organism>
<dbReference type="OrthoDB" id="9813903at2"/>
<dbReference type="GO" id="GO:0005886">
    <property type="term" value="C:plasma membrane"/>
    <property type="evidence" value="ECO:0007669"/>
    <property type="project" value="TreeGrafter"/>
</dbReference>
<evidence type="ECO:0000259" key="5">
    <source>
        <dbReference type="PROSITE" id="PS50887"/>
    </source>
</evidence>
<evidence type="ECO:0000313" key="7">
    <source>
        <dbReference type="Proteomes" id="UP000215441"/>
    </source>
</evidence>
<comment type="caution">
    <text evidence="6">The sequence shown here is derived from an EMBL/GenBank/DDBJ whole genome shotgun (WGS) entry which is preliminary data.</text>
</comment>
<dbReference type="CDD" id="cd01949">
    <property type="entry name" value="GGDEF"/>
    <property type="match status" value="1"/>
</dbReference>
<dbReference type="NCBIfam" id="TIGR00254">
    <property type="entry name" value="GGDEF"/>
    <property type="match status" value="1"/>
</dbReference>
<keyword evidence="4" id="KW-0812">Transmembrane</keyword>
<feature type="region of interest" description="Disordered" evidence="3">
    <location>
        <begin position="395"/>
        <end position="418"/>
    </location>
</feature>
<accession>A0A235EKY1</accession>
<evidence type="ECO:0000256" key="3">
    <source>
        <dbReference type="SAM" id="MobiDB-lite"/>
    </source>
</evidence>
<feature type="domain" description="GGDEF" evidence="5">
    <location>
        <begin position="249"/>
        <end position="396"/>
    </location>
</feature>
<dbReference type="FunFam" id="3.30.70.270:FF:000001">
    <property type="entry name" value="Diguanylate cyclase domain protein"/>
    <property type="match status" value="1"/>
</dbReference>
<evidence type="ECO:0000256" key="4">
    <source>
        <dbReference type="SAM" id="Phobius"/>
    </source>
</evidence>
<evidence type="ECO:0000256" key="1">
    <source>
        <dbReference type="ARBA" id="ARBA00012528"/>
    </source>
</evidence>
<feature type="transmembrane region" description="Helical" evidence="4">
    <location>
        <begin position="148"/>
        <end position="167"/>
    </location>
</feature>
<dbReference type="PANTHER" id="PTHR45138:SF9">
    <property type="entry name" value="DIGUANYLATE CYCLASE DGCM-RELATED"/>
    <property type="match status" value="1"/>
</dbReference>
<dbReference type="RefSeq" id="WP_094289837.1">
    <property type="nucleotide sequence ID" value="NZ_NOIG01000008.1"/>
</dbReference>
<feature type="transmembrane region" description="Helical" evidence="4">
    <location>
        <begin position="116"/>
        <end position="136"/>
    </location>
</feature>
<dbReference type="GO" id="GO:0052621">
    <property type="term" value="F:diguanylate cyclase activity"/>
    <property type="evidence" value="ECO:0007669"/>
    <property type="project" value="UniProtKB-EC"/>
</dbReference>
<dbReference type="GO" id="GO:1902201">
    <property type="term" value="P:negative regulation of bacterial-type flagellum-dependent cell motility"/>
    <property type="evidence" value="ECO:0007669"/>
    <property type="project" value="TreeGrafter"/>
</dbReference>
<keyword evidence="4" id="KW-1133">Transmembrane helix</keyword>
<keyword evidence="7" id="KW-1185">Reference proteome</keyword>
<dbReference type="InterPro" id="IPR043128">
    <property type="entry name" value="Rev_trsase/Diguanyl_cyclase"/>
</dbReference>
<evidence type="ECO:0000313" key="6">
    <source>
        <dbReference type="EMBL" id="OYD49696.1"/>
    </source>
</evidence>
<dbReference type="EMBL" id="NOIG01000008">
    <property type="protein sequence ID" value="OYD49696.1"/>
    <property type="molecule type" value="Genomic_DNA"/>
</dbReference>
<feature type="transmembrane region" description="Helical" evidence="4">
    <location>
        <begin position="89"/>
        <end position="110"/>
    </location>
</feature>
<feature type="transmembrane region" description="Helical" evidence="4">
    <location>
        <begin position="64"/>
        <end position="82"/>
    </location>
</feature>
<gene>
    <name evidence="6" type="ORF">CBY09_12055</name>
</gene>
<dbReference type="SUPFAM" id="SSF55073">
    <property type="entry name" value="Nucleotide cyclase"/>
    <property type="match status" value="1"/>
</dbReference>
<proteinExistence type="predicted"/>
<comment type="catalytic activity">
    <reaction evidence="2">
        <text>2 GTP = 3',3'-c-di-GMP + 2 diphosphate</text>
        <dbReference type="Rhea" id="RHEA:24898"/>
        <dbReference type="ChEBI" id="CHEBI:33019"/>
        <dbReference type="ChEBI" id="CHEBI:37565"/>
        <dbReference type="ChEBI" id="CHEBI:58805"/>
        <dbReference type="EC" id="2.7.7.65"/>
    </reaction>
</comment>
<dbReference type="Proteomes" id="UP000215441">
    <property type="component" value="Unassembled WGS sequence"/>
</dbReference>
<dbReference type="InterPro" id="IPR050469">
    <property type="entry name" value="Diguanylate_Cyclase"/>
</dbReference>
<dbReference type="Gene3D" id="3.30.70.270">
    <property type="match status" value="1"/>
</dbReference>
<dbReference type="PANTHER" id="PTHR45138">
    <property type="entry name" value="REGULATORY COMPONENTS OF SENSORY TRANSDUCTION SYSTEM"/>
    <property type="match status" value="1"/>
</dbReference>
<dbReference type="GO" id="GO:0043709">
    <property type="term" value="P:cell adhesion involved in single-species biofilm formation"/>
    <property type="evidence" value="ECO:0007669"/>
    <property type="project" value="TreeGrafter"/>
</dbReference>
<dbReference type="InterPro" id="IPR029787">
    <property type="entry name" value="Nucleotide_cyclase"/>
</dbReference>
<sequence length="418" mass="44759">MAAHVPTMLAMIIVSSLMMAASMAVVGWGRRRDGLGRWAAALLVNAIGHGLIMLRGLVPDLLSVVLGNLLLSCVFVGMIAAIRQFQGRPAGWGLLLVPPALVTGFVIAFIDNFAARVSFVGLVISLQAVWALATALERRDATVGRGQWLLVAGLALEAVVLSGRALLALSSTAVASGILQASALQTLTFLATFSVVLISSMGFVFMARDQADENNRIMAAIDPLTGVANRRSLISALDRDVSRAVRTREPIALMMVDIDHFKRVNDRYGHPVGDQVLCHVVEVLRGRVRAQDLVGRYGGEEFMVVLPDTTLLGAEQLARELCRAVAESRCRIGSTEGGSDTRTEPGGTNIAVTVSIGVFGGRLETGDSWDMLIAAADRALYQAKENGRNRVEVATGLRRPSAQRANLDNPETHPVSRY</sequence>
<keyword evidence="4" id="KW-0472">Membrane</keyword>
<dbReference type="Pfam" id="PF00990">
    <property type="entry name" value="GGDEF"/>
    <property type="match status" value="1"/>
</dbReference>
<evidence type="ECO:0000256" key="2">
    <source>
        <dbReference type="ARBA" id="ARBA00034247"/>
    </source>
</evidence>
<dbReference type="SMART" id="SM00267">
    <property type="entry name" value="GGDEF"/>
    <property type="match status" value="1"/>
</dbReference>